<dbReference type="EMBL" id="JADNRY010000196">
    <property type="protein sequence ID" value="KAF9061594.1"/>
    <property type="molecule type" value="Genomic_DNA"/>
</dbReference>
<accession>A0A9P5U0R3</accession>
<evidence type="ECO:0000313" key="1">
    <source>
        <dbReference type="EMBL" id="KAF9061594.1"/>
    </source>
</evidence>
<reference evidence="1" key="1">
    <citation type="submission" date="2020-11" db="EMBL/GenBank/DDBJ databases">
        <authorList>
            <consortium name="DOE Joint Genome Institute"/>
            <person name="Ahrendt S."/>
            <person name="Riley R."/>
            <person name="Andreopoulos W."/>
            <person name="Labutti K."/>
            <person name="Pangilinan J."/>
            <person name="Ruiz-Duenas F.J."/>
            <person name="Barrasa J.M."/>
            <person name="Sanchez-Garcia M."/>
            <person name="Camarero S."/>
            <person name="Miyauchi S."/>
            <person name="Serrano A."/>
            <person name="Linde D."/>
            <person name="Babiker R."/>
            <person name="Drula E."/>
            <person name="Ayuso-Fernandez I."/>
            <person name="Pacheco R."/>
            <person name="Padilla G."/>
            <person name="Ferreira P."/>
            <person name="Barriuso J."/>
            <person name="Kellner H."/>
            <person name="Castanera R."/>
            <person name="Alfaro M."/>
            <person name="Ramirez L."/>
            <person name="Pisabarro A.G."/>
            <person name="Kuo A."/>
            <person name="Tritt A."/>
            <person name="Lipzen A."/>
            <person name="He G."/>
            <person name="Yan M."/>
            <person name="Ng V."/>
            <person name="Cullen D."/>
            <person name="Martin F."/>
            <person name="Rosso M.-N."/>
            <person name="Henrissat B."/>
            <person name="Hibbett D."/>
            <person name="Martinez A.T."/>
            <person name="Grigoriev I.V."/>
        </authorList>
    </citation>
    <scope>NUCLEOTIDE SEQUENCE</scope>
    <source>
        <strain evidence="1">AH 40177</strain>
    </source>
</reference>
<dbReference type="AlphaFoldDB" id="A0A9P5U0R3"/>
<evidence type="ECO:0000313" key="2">
    <source>
        <dbReference type="Proteomes" id="UP000772434"/>
    </source>
</evidence>
<dbReference type="OrthoDB" id="3207600at2759"/>
<sequence length="231" mass="26327">MTKKTIVPLTTSYTSPFSILGDVDYYKIYELVRKIINAKRVIHATNTSSVKQKAGKFLEYCSTEETRRSAPARLWSLWHRNYKAWLHLHSIMQGCADEIVLEESNSIISDPSLKVQVKGLNAESIRSLLAPRILYEKYCWHAPFTTGVLQILTASPNCYEKRKQAHQEADSDVEMEDLTTLYEELSQDILEDTFMASQDKSTQEIGLSTPEAAITLVIAMLSFLYKCISFE</sequence>
<proteinExistence type="predicted"/>
<dbReference type="Proteomes" id="UP000772434">
    <property type="component" value="Unassembled WGS sequence"/>
</dbReference>
<organism evidence="1 2">
    <name type="scientific">Rhodocollybia butyracea</name>
    <dbReference type="NCBI Taxonomy" id="206335"/>
    <lineage>
        <taxon>Eukaryota</taxon>
        <taxon>Fungi</taxon>
        <taxon>Dikarya</taxon>
        <taxon>Basidiomycota</taxon>
        <taxon>Agaricomycotina</taxon>
        <taxon>Agaricomycetes</taxon>
        <taxon>Agaricomycetidae</taxon>
        <taxon>Agaricales</taxon>
        <taxon>Marasmiineae</taxon>
        <taxon>Omphalotaceae</taxon>
        <taxon>Rhodocollybia</taxon>
    </lineage>
</organism>
<protein>
    <submittedName>
        <fullName evidence="1">Uncharacterized protein</fullName>
    </submittedName>
</protein>
<name>A0A9P5U0R3_9AGAR</name>
<gene>
    <name evidence="1" type="ORF">BDP27DRAFT_1369506</name>
</gene>
<keyword evidence="2" id="KW-1185">Reference proteome</keyword>
<comment type="caution">
    <text evidence="1">The sequence shown here is derived from an EMBL/GenBank/DDBJ whole genome shotgun (WGS) entry which is preliminary data.</text>
</comment>